<name>A0A2H3NQR6_9BACT</name>
<accession>A0A2H3NQR6</accession>
<gene>
    <name evidence="2" type="ORF">CRI93_02055</name>
</gene>
<dbReference type="AlphaFoldDB" id="A0A2H3NQR6"/>
<dbReference type="EMBL" id="PDEP01000001">
    <property type="protein sequence ID" value="PEN09537.1"/>
    <property type="molecule type" value="Genomic_DNA"/>
</dbReference>
<keyword evidence="3" id="KW-1185">Reference proteome</keyword>
<evidence type="ECO:0000256" key="1">
    <source>
        <dbReference type="SAM" id="MobiDB-lite"/>
    </source>
</evidence>
<dbReference type="Pfam" id="PF18845">
    <property type="entry name" value="baeRF_family3"/>
    <property type="match status" value="1"/>
</dbReference>
<dbReference type="Proteomes" id="UP000221024">
    <property type="component" value="Unassembled WGS sequence"/>
</dbReference>
<sequence length="402" mass="45303">MDTFDRATLRALAEHDGDVCISLFMETMRNESDWSQNTIRYKNLLNEARDTMREQGHRDDEIDAILEPARALADDTTFWRQVTEGVALFLTPDSIQSYRLPLQFNEMVTVSTHFHLKPLFPLIASNNRFFVLTLSQNDVKLMQGTHQSIGAVDARAVPSSLQDASPGVEDDAERELQNRTANRTPNGRTDQMYHGHPHDSDDNSRTVKPELQQFFRSIDEGVMEHLADEEAPLVVAGVSEYLPMYREANSYAHLVEDDVVAGNPEDLHPNELHEKAWSIVAPIFERTQQEALDAFDQHYHQNGNLASGDFHEIVPACAYGRVDTLFVPVGEHRWGQFDPTSNTVELHGDQEPGDYDLLNYAAVHAHLNGATVYALRPENMPNGQFIAATFRYPADVTATEEG</sequence>
<feature type="region of interest" description="Disordered" evidence="1">
    <location>
        <begin position="153"/>
        <end position="205"/>
    </location>
</feature>
<dbReference type="RefSeq" id="WP_098060935.1">
    <property type="nucleotide sequence ID" value="NZ_PDEP01000001.1"/>
</dbReference>
<evidence type="ECO:0000313" key="2">
    <source>
        <dbReference type="EMBL" id="PEN09537.1"/>
    </source>
</evidence>
<comment type="caution">
    <text evidence="2">The sequence shown here is derived from an EMBL/GenBank/DDBJ whole genome shotgun (WGS) entry which is preliminary data.</text>
</comment>
<feature type="compositionally biased region" description="Polar residues" evidence="1">
    <location>
        <begin position="178"/>
        <end position="189"/>
    </location>
</feature>
<organism evidence="2 3">
    <name type="scientific">Longimonas halophila</name>
    <dbReference type="NCBI Taxonomy" id="1469170"/>
    <lineage>
        <taxon>Bacteria</taxon>
        <taxon>Pseudomonadati</taxon>
        <taxon>Rhodothermota</taxon>
        <taxon>Rhodothermia</taxon>
        <taxon>Rhodothermales</taxon>
        <taxon>Salisaetaceae</taxon>
        <taxon>Longimonas</taxon>
    </lineage>
</organism>
<protein>
    <submittedName>
        <fullName evidence="2">Uncharacterized protein</fullName>
    </submittedName>
</protein>
<evidence type="ECO:0000313" key="3">
    <source>
        <dbReference type="Proteomes" id="UP000221024"/>
    </source>
</evidence>
<reference evidence="2 3" key="1">
    <citation type="submission" date="2017-10" db="EMBL/GenBank/DDBJ databases">
        <title>Draft genome of Longimonas halophila.</title>
        <authorList>
            <person name="Goh K.M."/>
            <person name="Shamsir M.S."/>
            <person name="Lim S.W."/>
        </authorList>
    </citation>
    <scope>NUCLEOTIDE SEQUENCE [LARGE SCALE GENOMIC DNA]</scope>
    <source>
        <strain evidence="2 3">KCTC 42399</strain>
    </source>
</reference>
<dbReference type="OrthoDB" id="4393931at2"/>
<dbReference type="InterPro" id="IPR041289">
    <property type="entry name" value="Bact_RF_family3"/>
</dbReference>
<feature type="compositionally biased region" description="Basic and acidic residues" evidence="1">
    <location>
        <begin position="191"/>
        <end position="205"/>
    </location>
</feature>
<proteinExistence type="predicted"/>